<reference evidence="1 2" key="2">
    <citation type="journal article" date="2022" name="Mol. Ecol. Resour.">
        <title>The genomes of chicory, endive, great burdock and yacon provide insights into Asteraceae paleo-polyploidization history and plant inulin production.</title>
        <authorList>
            <person name="Fan W."/>
            <person name="Wang S."/>
            <person name="Wang H."/>
            <person name="Wang A."/>
            <person name="Jiang F."/>
            <person name="Liu H."/>
            <person name="Zhao H."/>
            <person name="Xu D."/>
            <person name="Zhang Y."/>
        </authorList>
    </citation>
    <scope>NUCLEOTIDE SEQUENCE [LARGE SCALE GENOMIC DNA]</scope>
    <source>
        <strain evidence="2">cv. Punajuju</strain>
        <tissue evidence="1">Leaves</tissue>
    </source>
</reference>
<evidence type="ECO:0000313" key="1">
    <source>
        <dbReference type="EMBL" id="KAI3766189.1"/>
    </source>
</evidence>
<comment type="caution">
    <text evidence="1">The sequence shown here is derived from an EMBL/GenBank/DDBJ whole genome shotgun (WGS) entry which is preliminary data.</text>
</comment>
<keyword evidence="2" id="KW-1185">Reference proteome</keyword>
<organism evidence="1 2">
    <name type="scientific">Cichorium intybus</name>
    <name type="common">Chicory</name>
    <dbReference type="NCBI Taxonomy" id="13427"/>
    <lineage>
        <taxon>Eukaryota</taxon>
        <taxon>Viridiplantae</taxon>
        <taxon>Streptophyta</taxon>
        <taxon>Embryophyta</taxon>
        <taxon>Tracheophyta</taxon>
        <taxon>Spermatophyta</taxon>
        <taxon>Magnoliopsida</taxon>
        <taxon>eudicotyledons</taxon>
        <taxon>Gunneridae</taxon>
        <taxon>Pentapetalae</taxon>
        <taxon>asterids</taxon>
        <taxon>campanulids</taxon>
        <taxon>Asterales</taxon>
        <taxon>Asteraceae</taxon>
        <taxon>Cichorioideae</taxon>
        <taxon>Cichorieae</taxon>
        <taxon>Cichoriinae</taxon>
        <taxon>Cichorium</taxon>
    </lineage>
</organism>
<gene>
    <name evidence="1" type="ORF">L2E82_16241</name>
</gene>
<protein>
    <submittedName>
        <fullName evidence="1">Uncharacterized protein</fullName>
    </submittedName>
</protein>
<sequence length="299" mass="33950">MSVHDWKFPETLEKLQTKQKNGAPPTPPYTSQPRAETFSSRLKGARFGNNGAGREYDFTLPSHRTIFEVDTDRFEEHPSTLQDLLADTLYDSCFSVLTETISQTPSRQPIAAVCTRQITMARSQQRYRGVRQRHWGSWVSEIRHPLLKTRIWLGTFETAEDAARAYDEAARLMCGNRARTNFAHDVAGSPSPSQSQSSSSKLLSATLRAKLHKCHMTSLAMAKKTAVGNQEDQETQPRSPCSDTGEFMENKGNFGTMVNWEDKMENMQHYKSSEDEHIEQMIEELLDYGTIEICSVFQN</sequence>
<proteinExistence type="predicted"/>
<dbReference type="EMBL" id="CM042011">
    <property type="protein sequence ID" value="KAI3766189.1"/>
    <property type="molecule type" value="Genomic_DNA"/>
</dbReference>
<evidence type="ECO:0000313" key="2">
    <source>
        <dbReference type="Proteomes" id="UP001055811"/>
    </source>
</evidence>
<dbReference type="Proteomes" id="UP001055811">
    <property type="component" value="Linkage Group LG03"/>
</dbReference>
<accession>A0ACB9F515</accession>
<name>A0ACB9F515_CICIN</name>
<reference evidence="2" key="1">
    <citation type="journal article" date="2022" name="Mol. Ecol. Resour.">
        <title>The genomes of chicory, endive, great burdock and yacon provide insights into Asteraceae palaeo-polyploidization history and plant inulin production.</title>
        <authorList>
            <person name="Fan W."/>
            <person name="Wang S."/>
            <person name="Wang H."/>
            <person name="Wang A."/>
            <person name="Jiang F."/>
            <person name="Liu H."/>
            <person name="Zhao H."/>
            <person name="Xu D."/>
            <person name="Zhang Y."/>
        </authorList>
    </citation>
    <scope>NUCLEOTIDE SEQUENCE [LARGE SCALE GENOMIC DNA]</scope>
    <source>
        <strain evidence="2">cv. Punajuju</strain>
    </source>
</reference>